<keyword evidence="5" id="KW-0210">Decarboxylase</keyword>
<dbReference type="Pfam" id="PF02775">
    <property type="entry name" value="TPP_enzyme_C"/>
    <property type="match status" value="1"/>
</dbReference>
<dbReference type="EMBL" id="JABBNT010000007">
    <property type="protein sequence ID" value="NMM46620.1"/>
    <property type="molecule type" value="Genomic_DNA"/>
</dbReference>
<dbReference type="Gene3D" id="3.40.50.1220">
    <property type="entry name" value="TPP-binding domain"/>
    <property type="match status" value="1"/>
</dbReference>
<dbReference type="Gene3D" id="3.40.50.970">
    <property type="match status" value="2"/>
</dbReference>
<evidence type="ECO:0000256" key="4">
    <source>
        <dbReference type="ARBA" id="ARBA00022723"/>
    </source>
</evidence>
<name>A0A7Y0E3L1_9PROT</name>
<dbReference type="InterPro" id="IPR011766">
    <property type="entry name" value="TPP_enzyme_TPP-bd"/>
</dbReference>
<dbReference type="InterPro" id="IPR012110">
    <property type="entry name" value="PDC/IPDC-like"/>
</dbReference>
<feature type="domain" description="Thiamine pyrophosphate enzyme central" evidence="11">
    <location>
        <begin position="194"/>
        <end position="287"/>
    </location>
</feature>
<comment type="cofactor">
    <cofactor evidence="2">
        <name>thiamine diphosphate</name>
        <dbReference type="ChEBI" id="CHEBI:58937"/>
    </cofactor>
</comment>
<evidence type="ECO:0000256" key="2">
    <source>
        <dbReference type="ARBA" id="ARBA00001964"/>
    </source>
</evidence>
<dbReference type="PANTHER" id="PTHR43452">
    <property type="entry name" value="PYRUVATE DECARBOXYLASE"/>
    <property type="match status" value="1"/>
</dbReference>
<dbReference type="GO" id="GO:0004737">
    <property type="term" value="F:pyruvate decarboxylase activity"/>
    <property type="evidence" value="ECO:0007669"/>
    <property type="project" value="TreeGrafter"/>
</dbReference>
<reference evidence="14 15" key="1">
    <citation type="submission" date="2020-04" db="EMBL/GenBank/DDBJ databases">
        <title>Rhodospirillaceae bacterium KN72 isolated from deep sea.</title>
        <authorList>
            <person name="Zhang D.-C."/>
        </authorList>
    </citation>
    <scope>NUCLEOTIDE SEQUENCE [LARGE SCALE GENOMIC DNA]</scope>
    <source>
        <strain evidence="14 15">KN72</strain>
    </source>
</reference>
<feature type="domain" description="Thiamine pyrophosphate enzyme TPP-binding" evidence="12">
    <location>
        <begin position="393"/>
        <end position="515"/>
    </location>
</feature>
<evidence type="ECO:0000313" key="15">
    <source>
        <dbReference type="Proteomes" id="UP000539372"/>
    </source>
</evidence>
<dbReference type="AlphaFoldDB" id="A0A7Y0E3L1"/>
<dbReference type="RefSeq" id="WP_169627017.1">
    <property type="nucleotide sequence ID" value="NZ_JABBNT010000007.1"/>
</dbReference>
<evidence type="ECO:0000256" key="3">
    <source>
        <dbReference type="ARBA" id="ARBA00007812"/>
    </source>
</evidence>
<keyword evidence="14" id="KW-0670">Pyruvate</keyword>
<dbReference type="InterPro" id="IPR029035">
    <property type="entry name" value="DHS-like_NAD/FAD-binding_dom"/>
</dbReference>
<dbReference type="EC" id="4.1.1.43" evidence="14"/>
<dbReference type="PIRSF" id="PIRSF036565">
    <property type="entry name" value="Pyruvt_ip_decrb"/>
    <property type="match status" value="1"/>
</dbReference>
<keyword evidence="8 14" id="KW-0456">Lyase</keyword>
<comment type="cofactor">
    <cofactor evidence="9">
        <name>Mg(2+)</name>
        <dbReference type="ChEBI" id="CHEBI:18420"/>
    </cofactor>
    <text evidence="9">Binds 1 Mg(2+) per subunit.</text>
</comment>
<dbReference type="Pfam" id="PF02776">
    <property type="entry name" value="TPP_enzyme_N"/>
    <property type="match status" value="1"/>
</dbReference>
<dbReference type="InterPro" id="IPR017765">
    <property type="entry name" value="IPDC"/>
</dbReference>
<keyword evidence="15" id="KW-1185">Reference proteome</keyword>
<keyword evidence="4 9" id="KW-0479">Metal-binding</keyword>
<evidence type="ECO:0000313" key="14">
    <source>
        <dbReference type="EMBL" id="NMM46620.1"/>
    </source>
</evidence>
<comment type="caution">
    <text evidence="14">The sequence shown here is derived from an EMBL/GenBank/DDBJ whole genome shotgun (WGS) entry which is preliminary data.</text>
</comment>
<dbReference type="InterPro" id="IPR012001">
    <property type="entry name" value="Thiamin_PyroP_enz_TPP-bd_dom"/>
</dbReference>
<dbReference type="Pfam" id="PF00205">
    <property type="entry name" value="TPP_enzyme_M"/>
    <property type="match status" value="1"/>
</dbReference>
<dbReference type="NCBIfam" id="TIGR03394">
    <property type="entry name" value="indol_phenyl_DC"/>
    <property type="match status" value="1"/>
</dbReference>
<feature type="binding site" evidence="9">
    <location>
        <position position="454"/>
    </location>
    <ligand>
        <name>Mg(2+)</name>
        <dbReference type="ChEBI" id="CHEBI:18420"/>
    </ligand>
</feature>
<evidence type="ECO:0000259" key="12">
    <source>
        <dbReference type="Pfam" id="PF02775"/>
    </source>
</evidence>
<dbReference type="SUPFAM" id="SSF52518">
    <property type="entry name" value="Thiamin diphosphate-binding fold (THDP-binding)"/>
    <property type="match status" value="2"/>
</dbReference>
<evidence type="ECO:0000259" key="13">
    <source>
        <dbReference type="Pfam" id="PF02776"/>
    </source>
</evidence>
<dbReference type="GO" id="GO:0000287">
    <property type="term" value="F:magnesium ion binding"/>
    <property type="evidence" value="ECO:0007669"/>
    <property type="project" value="InterPro"/>
</dbReference>
<evidence type="ECO:0000256" key="5">
    <source>
        <dbReference type="ARBA" id="ARBA00022793"/>
    </source>
</evidence>
<dbReference type="GO" id="GO:0050177">
    <property type="term" value="F:phenylpyruvate decarboxylase activity"/>
    <property type="evidence" value="ECO:0007669"/>
    <property type="project" value="UniProtKB-EC"/>
</dbReference>
<evidence type="ECO:0000256" key="10">
    <source>
        <dbReference type="RuleBase" id="RU362132"/>
    </source>
</evidence>
<accession>A0A7Y0E3L1</accession>
<dbReference type="InterPro" id="IPR047213">
    <property type="entry name" value="TPP_PYR_PDC_IPDC-like"/>
</dbReference>
<sequence length="544" mass="58149">MPGLAEAVLLALKDRGAGEVFGIPGDFALPFFKILESSDILPLYTLSHEPGVGFAADGAARFTSRLSVACVTYGAGALNMINPVAQAYAEKTPMVVISGAPGAGEAANGLLLHHQVKRLDSQWEIFKELTCAQARLDDPAVAHREIARVLDRCLHESRPVYLEIPRDLVATPVNPVPAYLPPSGNSEAAQSAAREVLSRLAAASRPALMVGVEARRYGIEDKVAELAAILKVPVTTSFMGRGLMAGKNVPLAGTYLGAAGKPDVSAVVEESDCLLMLGVILSDTNFGVSGGKVDMRHAVHAFDGQVRVGLHYYPDVLLRDFVDRMIAEARPLDRAGPSAAEEEIGALIEDADTLHPMDIARAINGLFAEVGPMPMTSDMGDCLFTAMDIDNTELAAPGYYASMGFGVPGGLGVQAATGRRPLILVGDGAFQMTGWELGNCRKYGWNPIVVLFNNTSWEMLRVFQPGPAYHDLPDWHYADLATGLGGRGHRVSTRAELAKALRDAYADESRFQLIEAMLPRGAISDTLQRFVNAIRSLSALSQEA</sequence>
<evidence type="ECO:0000256" key="9">
    <source>
        <dbReference type="PIRSR" id="PIRSR036565-2"/>
    </source>
</evidence>
<dbReference type="GO" id="GO:0009851">
    <property type="term" value="P:auxin biosynthetic process"/>
    <property type="evidence" value="ECO:0007669"/>
    <property type="project" value="InterPro"/>
</dbReference>
<dbReference type="SUPFAM" id="SSF52467">
    <property type="entry name" value="DHS-like NAD/FAD-binding domain"/>
    <property type="match status" value="1"/>
</dbReference>
<evidence type="ECO:0000256" key="7">
    <source>
        <dbReference type="ARBA" id="ARBA00023052"/>
    </source>
</evidence>
<feature type="domain" description="Thiamine pyrophosphate enzyme N-terminal TPP-binding" evidence="13">
    <location>
        <begin position="4"/>
        <end position="115"/>
    </location>
</feature>
<dbReference type="GO" id="GO:0005829">
    <property type="term" value="C:cytosol"/>
    <property type="evidence" value="ECO:0007669"/>
    <property type="project" value="TreeGrafter"/>
</dbReference>
<dbReference type="GO" id="GO:0000949">
    <property type="term" value="P:aromatic amino acid family catabolic process to alcohol via Ehrlich pathway"/>
    <property type="evidence" value="ECO:0007669"/>
    <property type="project" value="TreeGrafter"/>
</dbReference>
<dbReference type="EC" id="4.1.1.74" evidence="14"/>
<keyword evidence="6 9" id="KW-0460">Magnesium</keyword>
<evidence type="ECO:0000259" key="11">
    <source>
        <dbReference type="Pfam" id="PF00205"/>
    </source>
</evidence>
<dbReference type="CDD" id="cd07038">
    <property type="entry name" value="TPP_PYR_PDC_IPDC_like"/>
    <property type="match status" value="1"/>
</dbReference>
<dbReference type="PANTHER" id="PTHR43452:SF30">
    <property type="entry name" value="PYRUVATE DECARBOXYLASE ISOZYME 1-RELATED"/>
    <property type="match status" value="1"/>
</dbReference>
<evidence type="ECO:0000256" key="1">
    <source>
        <dbReference type="ARBA" id="ARBA00001920"/>
    </source>
</evidence>
<comment type="cofactor">
    <cofactor evidence="1">
        <name>a metal cation</name>
        <dbReference type="ChEBI" id="CHEBI:25213"/>
    </cofactor>
</comment>
<keyword evidence="7 10" id="KW-0786">Thiamine pyrophosphate</keyword>
<dbReference type="GO" id="GO:0030976">
    <property type="term" value="F:thiamine pyrophosphate binding"/>
    <property type="evidence" value="ECO:0007669"/>
    <property type="project" value="InterPro"/>
</dbReference>
<dbReference type="InterPro" id="IPR012000">
    <property type="entry name" value="Thiamin_PyroP_enz_cen_dom"/>
</dbReference>
<proteinExistence type="inferred from homology"/>
<dbReference type="Proteomes" id="UP000539372">
    <property type="component" value="Unassembled WGS sequence"/>
</dbReference>
<evidence type="ECO:0000256" key="8">
    <source>
        <dbReference type="ARBA" id="ARBA00023239"/>
    </source>
</evidence>
<comment type="similarity">
    <text evidence="3 10">Belongs to the TPP enzyme family.</text>
</comment>
<gene>
    <name evidence="14" type="primary">ipdC</name>
    <name evidence="14" type="ORF">HH303_19165</name>
</gene>
<dbReference type="InterPro" id="IPR029061">
    <property type="entry name" value="THDP-binding"/>
</dbReference>
<dbReference type="GO" id="GO:0047434">
    <property type="term" value="F:indolepyruvate decarboxylase activity"/>
    <property type="evidence" value="ECO:0007669"/>
    <property type="project" value="UniProtKB-EC"/>
</dbReference>
<organism evidence="14 15">
    <name type="scientific">Pacificispira spongiicola</name>
    <dbReference type="NCBI Taxonomy" id="2729598"/>
    <lineage>
        <taxon>Bacteria</taxon>
        <taxon>Pseudomonadati</taxon>
        <taxon>Pseudomonadota</taxon>
        <taxon>Alphaproteobacteria</taxon>
        <taxon>Rhodospirillales</taxon>
        <taxon>Rhodospirillaceae</taxon>
        <taxon>Pacificispira</taxon>
    </lineage>
</organism>
<feature type="binding site" evidence="9">
    <location>
        <position position="427"/>
    </location>
    <ligand>
        <name>Mg(2+)</name>
        <dbReference type="ChEBI" id="CHEBI:18420"/>
    </ligand>
</feature>
<evidence type="ECO:0000256" key="6">
    <source>
        <dbReference type="ARBA" id="ARBA00022842"/>
    </source>
</evidence>
<protein>
    <submittedName>
        <fullName evidence="14">Indolepyruvate/phenylpyruvate decarboxylase</fullName>
        <ecNumber evidence="14">4.1.1.43</ecNumber>
        <ecNumber evidence="14">4.1.1.74</ecNumber>
    </submittedName>
</protein>